<dbReference type="AlphaFoldDB" id="A0A2M9FW38"/>
<dbReference type="Proteomes" id="UP000229498">
    <property type="component" value="Unassembled WGS sequence"/>
</dbReference>
<keyword evidence="3" id="KW-0808">Transferase</keyword>
<dbReference type="PANTHER" id="PTHR12526:SF636">
    <property type="entry name" value="BLL3647 PROTEIN"/>
    <property type="match status" value="1"/>
</dbReference>
<evidence type="ECO:0000259" key="1">
    <source>
        <dbReference type="Pfam" id="PF00534"/>
    </source>
</evidence>
<dbReference type="SUPFAM" id="SSF53756">
    <property type="entry name" value="UDP-Glycosyltransferase/glycogen phosphorylase"/>
    <property type="match status" value="1"/>
</dbReference>
<dbReference type="EMBL" id="PHIG01000061">
    <property type="protein sequence ID" value="PJK27667.1"/>
    <property type="molecule type" value="Genomic_DNA"/>
</dbReference>
<organism evidence="3 4">
    <name type="scientific">Minwuia thermotolerans</name>
    <dbReference type="NCBI Taxonomy" id="2056226"/>
    <lineage>
        <taxon>Bacteria</taxon>
        <taxon>Pseudomonadati</taxon>
        <taxon>Pseudomonadota</taxon>
        <taxon>Alphaproteobacteria</taxon>
        <taxon>Minwuiales</taxon>
        <taxon>Minwuiaceae</taxon>
        <taxon>Minwuia</taxon>
    </lineage>
</organism>
<proteinExistence type="predicted"/>
<feature type="domain" description="Glycosyltransferase subfamily 4-like N-terminal" evidence="2">
    <location>
        <begin position="25"/>
        <end position="200"/>
    </location>
</feature>
<evidence type="ECO:0000313" key="3">
    <source>
        <dbReference type="EMBL" id="PJK27667.1"/>
    </source>
</evidence>
<gene>
    <name evidence="3" type="ORF">CVT23_21050</name>
</gene>
<accession>A0A2M9FW38</accession>
<evidence type="ECO:0000313" key="4">
    <source>
        <dbReference type="Proteomes" id="UP000229498"/>
    </source>
</evidence>
<dbReference type="InterPro" id="IPR001296">
    <property type="entry name" value="Glyco_trans_1"/>
</dbReference>
<dbReference type="OrthoDB" id="9783380at2"/>
<evidence type="ECO:0000259" key="2">
    <source>
        <dbReference type="Pfam" id="PF13439"/>
    </source>
</evidence>
<dbReference type="InterPro" id="IPR028098">
    <property type="entry name" value="Glyco_trans_4-like_N"/>
</dbReference>
<name>A0A2M9FW38_9PROT</name>
<dbReference type="GO" id="GO:0016757">
    <property type="term" value="F:glycosyltransferase activity"/>
    <property type="evidence" value="ECO:0007669"/>
    <property type="project" value="InterPro"/>
</dbReference>
<dbReference type="Pfam" id="PF13439">
    <property type="entry name" value="Glyco_transf_4"/>
    <property type="match status" value="1"/>
</dbReference>
<sequence>MARVLYISYDGMAEPLGQSQVIAYLERLADENEIHLISFEKPSDLDSPERVAVPRTRLASAGIGWTPMRYHKRPSAAATLYDVARGQAMALWLARRLRTEIVHVRSYVPALIALPVKRLTGARLLFDIRGFWADERVDGGIWPAEGRIYRIAKRLERRFFCAADHVVTLTEASVPVIKAFDYWDEPAPPVTVIPTCVDLDHFAPPAAPPAPEPFVFGYVGSFGTWYMMDETMALFRALLGRRPEARMLIVNRHEHDALRAAATRADIPAGRVEIGAASHAEVATRIHRMHAASALIRPCFSKLSSAPTKLAEYLGCGVPCIGNTGVGDMEEILEGGGTGVALRDFDAASLGAAADRILTLSEDPAVRARCRETALMRFSLERGVADYRSIYSQLTASL</sequence>
<dbReference type="Pfam" id="PF00534">
    <property type="entry name" value="Glycos_transf_1"/>
    <property type="match status" value="1"/>
</dbReference>
<protein>
    <submittedName>
        <fullName evidence="3">Glycosyltransferase</fullName>
    </submittedName>
</protein>
<comment type="caution">
    <text evidence="3">The sequence shown here is derived from an EMBL/GenBank/DDBJ whole genome shotgun (WGS) entry which is preliminary data.</text>
</comment>
<dbReference type="PANTHER" id="PTHR12526">
    <property type="entry name" value="GLYCOSYLTRANSFERASE"/>
    <property type="match status" value="1"/>
</dbReference>
<feature type="domain" description="Glycosyl transferase family 1" evidence="1">
    <location>
        <begin position="211"/>
        <end position="374"/>
    </location>
</feature>
<dbReference type="Gene3D" id="3.40.50.2000">
    <property type="entry name" value="Glycogen Phosphorylase B"/>
    <property type="match status" value="2"/>
</dbReference>
<keyword evidence="4" id="KW-1185">Reference proteome</keyword>
<reference evidence="3 4" key="1">
    <citation type="submission" date="2017-11" db="EMBL/GenBank/DDBJ databases">
        <title>Draft genome sequence of Rhizobiales bacterium SY3-13.</title>
        <authorList>
            <person name="Sun C."/>
        </authorList>
    </citation>
    <scope>NUCLEOTIDE SEQUENCE [LARGE SCALE GENOMIC DNA]</scope>
    <source>
        <strain evidence="3 4">SY3-13</strain>
    </source>
</reference>